<gene>
    <name evidence="2" type="ORF">Q2T77_21045</name>
</gene>
<evidence type="ECO:0000313" key="2">
    <source>
        <dbReference type="EMBL" id="MDO1534783.1"/>
    </source>
</evidence>
<dbReference type="Pfam" id="PF01590">
    <property type="entry name" value="GAF"/>
    <property type="match status" value="1"/>
</dbReference>
<comment type="caution">
    <text evidence="2">The sequence shown here is derived from an EMBL/GenBank/DDBJ whole genome shotgun (WGS) entry which is preliminary data.</text>
</comment>
<keyword evidence="3" id="KW-1185">Reference proteome</keyword>
<dbReference type="SUPFAM" id="SSF55781">
    <property type="entry name" value="GAF domain-like"/>
    <property type="match status" value="1"/>
</dbReference>
<name>A0ABT8S8H2_9BURK</name>
<protein>
    <submittedName>
        <fullName evidence="2">GAF domain-containing protein</fullName>
    </submittedName>
</protein>
<sequence>MKHNEEMTCVRTIDAVSEALDRGPGAALAYLNDGVPHRFSAVYRFAGPLLHNVLLHDKAGRIRPEFLAVVPFSRSYCQYVVREAAFRTDNSLADPRLFGHALRGIVVSYHSVPLLDPRSGHLWGTLSHFDMRSLPLADEEFELLQQAAAVLAPVVTAL</sequence>
<feature type="domain" description="GAF" evidence="1">
    <location>
        <begin position="71"/>
        <end position="152"/>
    </location>
</feature>
<reference evidence="2" key="1">
    <citation type="submission" date="2023-06" db="EMBL/GenBank/DDBJ databases">
        <authorList>
            <person name="Jiang Y."/>
            <person name="Liu Q."/>
        </authorList>
    </citation>
    <scope>NUCLEOTIDE SEQUENCE</scope>
    <source>
        <strain evidence="2">CGMCC 1.12090</strain>
    </source>
</reference>
<organism evidence="2 3">
    <name type="scientific">Variovorax ginsengisoli</name>
    <dbReference type="NCBI Taxonomy" id="363844"/>
    <lineage>
        <taxon>Bacteria</taxon>
        <taxon>Pseudomonadati</taxon>
        <taxon>Pseudomonadota</taxon>
        <taxon>Betaproteobacteria</taxon>
        <taxon>Burkholderiales</taxon>
        <taxon>Comamonadaceae</taxon>
        <taxon>Variovorax</taxon>
    </lineage>
</organism>
<dbReference type="InterPro" id="IPR003018">
    <property type="entry name" value="GAF"/>
</dbReference>
<dbReference type="Proteomes" id="UP001169027">
    <property type="component" value="Unassembled WGS sequence"/>
</dbReference>
<evidence type="ECO:0000313" key="3">
    <source>
        <dbReference type="Proteomes" id="UP001169027"/>
    </source>
</evidence>
<dbReference type="EMBL" id="JAUKVY010000015">
    <property type="protein sequence ID" value="MDO1534783.1"/>
    <property type="molecule type" value="Genomic_DNA"/>
</dbReference>
<proteinExistence type="predicted"/>
<accession>A0ABT8S8H2</accession>
<dbReference type="Gene3D" id="3.30.450.40">
    <property type="match status" value="1"/>
</dbReference>
<dbReference type="InterPro" id="IPR029016">
    <property type="entry name" value="GAF-like_dom_sf"/>
</dbReference>
<dbReference type="RefSeq" id="WP_301812540.1">
    <property type="nucleotide sequence ID" value="NZ_JAUJZH010000015.1"/>
</dbReference>
<evidence type="ECO:0000259" key="1">
    <source>
        <dbReference type="Pfam" id="PF01590"/>
    </source>
</evidence>